<reference evidence="2 3" key="1">
    <citation type="submission" date="2019-05" db="EMBL/GenBank/DDBJ databases">
        <authorList>
            <person name="Chen C."/>
        </authorList>
    </citation>
    <scope>NUCLEOTIDE SEQUENCE [LARGE SCALE GENOMIC DNA]</scope>
    <source>
        <strain evidence="2 3">HB172198</strain>
    </source>
</reference>
<evidence type="ECO:0000259" key="1">
    <source>
        <dbReference type="PROSITE" id="PS50851"/>
    </source>
</evidence>
<keyword evidence="3" id="KW-1185">Reference proteome</keyword>
<dbReference type="GO" id="GO:0007165">
    <property type="term" value="P:signal transduction"/>
    <property type="evidence" value="ECO:0007669"/>
    <property type="project" value="InterPro"/>
</dbReference>
<dbReference type="GO" id="GO:0006935">
    <property type="term" value="P:chemotaxis"/>
    <property type="evidence" value="ECO:0007669"/>
    <property type="project" value="InterPro"/>
</dbReference>
<dbReference type="CDD" id="cd00732">
    <property type="entry name" value="CheW"/>
    <property type="match status" value="1"/>
</dbReference>
<dbReference type="InterPro" id="IPR002545">
    <property type="entry name" value="CheW-lke_dom"/>
</dbReference>
<dbReference type="Gene3D" id="2.40.50.180">
    <property type="entry name" value="CheA-289, Domain 4"/>
    <property type="match status" value="1"/>
</dbReference>
<dbReference type="Proteomes" id="UP000300879">
    <property type="component" value="Chromosome"/>
</dbReference>
<evidence type="ECO:0000313" key="3">
    <source>
        <dbReference type="Proteomes" id="UP000300879"/>
    </source>
</evidence>
<dbReference type="InterPro" id="IPR036061">
    <property type="entry name" value="CheW-like_dom_sf"/>
</dbReference>
<dbReference type="GO" id="GO:0005829">
    <property type="term" value="C:cytosol"/>
    <property type="evidence" value="ECO:0007669"/>
    <property type="project" value="TreeGrafter"/>
</dbReference>
<dbReference type="SMART" id="SM00260">
    <property type="entry name" value="CheW"/>
    <property type="match status" value="1"/>
</dbReference>
<dbReference type="InterPro" id="IPR039315">
    <property type="entry name" value="CheW"/>
</dbReference>
<dbReference type="PROSITE" id="PS50851">
    <property type="entry name" value="CHEW"/>
    <property type="match status" value="1"/>
</dbReference>
<evidence type="ECO:0000313" key="2">
    <source>
        <dbReference type="EMBL" id="QCT01811.1"/>
    </source>
</evidence>
<dbReference type="PANTHER" id="PTHR22617:SF23">
    <property type="entry name" value="CHEMOTAXIS PROTEIN CHEW"/>
    <property type="match status" value="1"/>
</dbReference>
<dbReference type="PANTHER" id="PTHR22617">
    <property type="entry name" value="CHEMOTAXIS SENSOR HISTIDINE KINASE-RELATED"/>
    <property type="match status" value="1"/>
</dbReference>
<dbReference type="OrthoDB" id="9794382at2"/>
<organism evidence="2 3">
    <name type="scientific">Paenibacillus algicola</name>
    <dbReference type="NCBI Taxonomy" id="2565926"/>
    <lineage>
        <taxon>Bacteria</taxon>
        <taxon>Bacillati</taxon>
        <taxon>Bacillota</taxon>
        <taxon>Bacilli</taxon>
        <taxon>Bacillales</taxon>
        <taxon>Paenibacillaceae</taxon>
        <taxon>Paenibacillus</taxon>
    </lineage>
</organism>
<dbReference type="EMBL" id="CP040396">
    <property type="protein sequence ID" value="QCT01811.1"/>
    <property type="molecule type" value="Genomic_DNA"/>
</dbReference>
<feature type="domain" description="CheW-like" evidence="1">
    <location>
        <begin position="21"/>
        <end position="160"/>
    </location>
</feature>
<dbReference type="SUPFAM" id="SSF50341">
    <property type="entry name" value="CheW-like"/>
    <property type="match status" value="1"/>
</dbReference>
<name>A0A4P8XK79_9BACL</name>
<dbReference type="AlphaFoldDB" id="A0A4P8XK79"/>
<gene>
    <name evidence="2" type="ORF">E6C60_1093</name>
</gene>
<accession>A0A4P8XK79</accession>
<dbReference type="RefSeq" id="WP_138224873.1">
    <property type="nucleotide sequence ID" value="NZ_CP040396.1"/>
</dbReference>
<protein>
    <submittedName>
        <fullName evidence="2">CheW protein</fullName>
    </submittedName>
</protein>
<dbReference type="Gene3D" id="2.30.30.40">
    <property type="entry name" value="SH3 Domains"/>
    <property type="match status" value="1"/>
</dbReference>
<proteinExistence type="predicted"/>
<dbReference type="KEGG" id="palo:E6C60_1093"/>
<sequence length="173" mass="19269">MGQASNLALQDDGGQVEDTLTGKFLTFLVDQEYYGIPIQYVKEIVGLHTITEVPEMPVYIKGIINLRGRIIPIMDIRLRFKKPYRAYNDRTCIIVVDIDELCVGLIVDSVSEVLWIASEDIVPPPGLGIGGARYVMGVGRSDGGAKLLLDCNRLLNDHELEQLDNLNTPREEL</sequence>
<dbReference type="Pfam" id="PF01584">
    <property type="entry name" value="CheW"/>
    <property type="match status" value="1"/>
</dbReference>